<comment type="caution">
    <text evidence="2">The sequence shown here is derived from an EMBL/GenBank/DDBJ whole genome shotgun (WGS) entry which is preliminary data.</text>
</comment>
<feature type="signal peptide" evidence="1">
    <location>
        <begin position="1"/>
        <end position="21"/>
    </location>
</feature>
<dbReference type="EMBL" id="JBHFEH010000009">
    <property type="protein sequence ID" value="KAL2055971.1"/>
    <property type="molecule type" value="Genomic_DNA"/>
</dbReference>
<evidence type="ECO:0000313" key="3">
    <source>
        <dbReference type="Proteomes" id="UP001590951"/>
    </source>
</evidence>
<sequence length="175" mass="19486">MQSRIIHLCILAIFFTIKTRAQLTYGVDASCNGQIDGVAEEAIYMHGRAATRMPMTNPSDNNQAQVFRWLFKAPMTDQANFTVLTTPDIVSQIGSLTSTKNRVTSNLRVYCDDDNWSSGTVGTPGARWIPVPNTVGLMQENVKPNSERTPGVEQGFYDQINDMCVPLPPDNTDWR</sequence>
<evidence type="ECO:0000256" key="1">
    <source>
        <dbReference type="SAM" id="SignalP"/>
    </source>
</evidence>
<name>A0ABR4BG16_9LECA</name>
<feature type="chain" id="PRO_5045163261" evidence="1">
    <location>
        <begin position="22"/>
        <end position="175"/>
    </location>
</feature>
<proteinExistence type="predicted"/>
<keyword evidence="3" id="KW-1185">Reference proteome</keyword>
<dbReference type="Proteomes" id="UP001590951">
    <property type="component" value="Unassembled WGS sequence"/>
</dbReference>
<accession>A0ABR4BG16</accession>
<reference evidence="2 3" key="1">
    <citation type="submission" date="2024-09" db="EMBL/GenBank/DDBJ databases">
        <title>Rethinking Asexuality: The Enigmatic Case of Functional Sexual Genes in Lepraria (Stereocaulaceae).</title>
        <authorList>
            <person name="Doellman M."/>
            <person name="Sun Y."/>
            <person name="Barcenas-Pena A."/>
            <person name="Lumbsch H.T."/>
            <person name="Grewe F."/>
        </authorList>
    </citation>
    <scope>NUCLEOTIDE SEQUENCE [LARGE SCALE GENOMIC DNA]</scope>
    <source>
        <strain evidence="2 3">Grewe 0041</strain>
    </source>
</reference>
<protein>
    <submittedName>
        <fullName evidence="2">Uncharacterized protein</fullName>
    </submittedName>
</protein>
<keyword evidence="1" id="KW-0732">Signal</keyword>
<gene>
    <name evidence="2" type="ORF">ABVK25_003613</name>
</gene>
<evidence type="ECO:0000313" key="2">
    <source>
        <dbReference type="EMBL" id="KAL2055971.1"/>
    </source>
</evidence>
<organism evidence="2 3">
    <name type="scientific">Lepraria finkii</name>
    <dbReference type="NCBI Taxonomy" id="1340010"/>
    <lineage>
        <taxon>Eukaryota</taxon>
        <taxon>Fungi</taxon>
        <taxon>Dikarya</taxon>
        <taxon>Ascomycota</taxon>
        <taxon>Pezizomycotina</taxon>
        <taxon>Lecanoromycetes</taxon>
        <taxon>OSLEUM clade</taxon>
        <taxon>Lecanoromycetidae</taxon>
        <taxon>Lecanorales</taxon>
        <taxon>Lecanorineae</taxon>
        <taxon>Stereocaulaceae</taxon>
        <taxon>Lepraria</taxon>
    </lineage>
</organism>